<dbReference type="EMBL" id="PHIG01000037">
    <property type="protein sequence ID" value="PJK28955.1"/>
    <property type="molecule type" value="Genomic_DNA"/>
</dbReference>
<protein>
    <submittedName>
        <fullName evidence="8">DoxX family protein</fullName>
    </submittedName>
</protein>
<dbReference type="PANTHER" id="PTHR33452:SF1">
    <property type="entry name" value="INNER MEMBRANE PROTEIN YPHA-RELATED"/>
    <property type="match status" value="1"/>
</dbReference>
<feature type="transmembrane region" description="Helical" evidence="7">
    <location>
        <begin position="102"/>
        <end position="122"/>
    </location>
</feature>
<dbReference type="GO" id="GO:0005886">
    <property type="term" value="C:plasma membrane"/>
    <property type="evidence" value="ECO:0007669"/>
    <property type="project" value="UniProtKB-SubCell"/>
</dbReference>
<evidence type="ECO:0000256" key="4">
    <source>
        <dbReference type="ARBA" id="ARBA00022692"/>
    </source>
</evidence>
<dbReference type="InterPro" id="IPR032808">
    <property type="entry name" value="DoxX"/>
</dbReference>
<organism evidence="8 9">
    <name type="scientific">Minwuia thermotolerans</name>
    <dbReference type="NCBI Taxonomy" id="2056226"/>
    <lineage>
        <taxon>Bacteria</taxon>
        <taxon>Pseudomonadati</taxon>
        <taxon>Pseudomonadota</taxon>
        <taxon>Alphaproteobacteria</taxon>
        <taxon>Minwuiales</taxon>
        <taxon>Minwuiaceae</taxon>
        <taxon>Minwuia</taxon>
    </lineage>
</organism>
<evidence type="ECO:0000313" key="9">
    <source>
        <dbReference type="Proteomes" id="UP000229498"/>
    </source>
</evidence>
<dbReference type="Pfam" id="PF07681">
    <property type="entry name" value="DoxX"/>
    <property type="match status" value="1"/>
</dbReference>
<comment type="caution">
    <text evidence="8">The sequence shown here is derived from an EMBL/GenBank/DDBJ whole genome shotgun (WGS) entry which is preliminary data.</text>
</comment>
<dbReference type="OrthoDB" id="121744at2"/>
<dbReference type="AlphaFoldDB" id="A0A2M9FZS8"/>
<dbReference type="Proteomes" id="UP000229498">
    <property type="component" value="Unassembled WGS sequence"/>
</dbReference>
<accession>A0A2M9FZS8</accession>
<keyword evidence="4 7" id="KW-0812">Transmembrane</keyword>
<keyword evidence="3" id="KW-1003">Cell membrane</keyword>
<dbReference type="InterPro" id="IPR051907">
    <property type="entry name" value="DoxX-like_oxidoreductase"/>
</dbReference>
<evidence type="ECO:0000256" key="6">
    <source>
        <dbReference type="ARBA" id="ARBA00023136"/>
    </source>
</evidence>
<proteinExistence type="inferred from homology"/>
<comment type="subcellular location">
    <subcellularLocation>
        <location evidence="1">Cell membrane</location>
        <topology evidence="1">Multi-pass membrane protein</topology>
    </subcellularLocation>
</comment>
<gene>
    <name evidence="8" type="ORF">CVT23_13600</name>
</gene>
<evidence type="ECO:0000256" key="1">
    <source>
        <dbReference type="ARBA" id="ARBA00004651"/>
    </source>
</evidence>
<evidence type="ECO:0000313" key="8">
    <source>
        <dbReference type="EMBL" id="PJK28955.1"/>
    </source>
</evidence>
<dbReference type="RefSeq" id="WP_109794156.1">
    <property type="nucleotide sequence ID" value="NZ_PHIG01000037.1"/>
</dbReference>
<keyword evidence="5 7" id="KW-1133">Transmembrane helix</keyword>
<evidence type="ECO:0000256" key="5">
    <source>
        <dbReference type="ARBA" id="ARBA00022989"/>
    </source>
</evidence>
<evidence type="ECO:0000256" key="3">
    <source>
        <dbReference type="ARBA" id="ARBA00022475"/>
    </source>
</evidence>
<name>A0A2M9FZS8_9PROT</name>
<keyword evidence="6 7" id="KW-0472">Membrane</keyword>
<feature type="transmembrane region" description="Helical" evidence="7">
    <location>
        <begin position="128"/>
        <end position="147"/>
    </location>
</feature>
<feature type="transmembrane region" description="Helical" evidence="7">
    <location>
        <begin position="75"/>
        <end position="95"/>
    </location>
</feature>
<sequence length="158" mass="17708">MTTMDTPRSGQGLGGLYAGVFGPVERVGGPLVDLAFRLIMARIFFQSGWLKLNDFENTVFLFQYEYAVPVLPPEIAAYFATFFELAMPVLLVLGFMTRLAALPLLGMALVIQFVLGASNPAYFQWEHYFWMLSLVYIFVRGAGPISLDHLIWRKSGTV</sequence>
<evidence type="ECO:0000256" key="7">
    <source>
        <dbReference type="SAM" id="Phobius"/>
    </source>
</evidence>
<reference evidence="8 9" key="1">
    <citation type="submission" date="2017-11" db="EMBL/GenBank/DDBJ databases">
        <title>Draft genome sequence of Rhizobiales bacterium SY3-13.</title>
        <authorList>
            <person name="Sun C."/>
        </authorList>
    </citation>
    <scope>NUCLEOTIDE SEQUENCE [LARGE SCALE GENOMIC DNA]</scope>
    <source>
        <strain evidence="8 9">SY3-13</strain>
    </source>
</reference>
<dbReference type="PANTHER" id="PTHR33452">
    <property type="entry name" value="OXIDOREDUCTASE CATD-RELATED"/>
    <property type="match status" value="1"/>
</dbReference>
<evidence type="ECO:0000256" key="2">
    <source>
        <dbReference type="ARBA" id="ARBA00006679"/>
    </source>
</evidence>
<comment type="similarity">
    <text evidence="2">Belongs to the DoxX family.</text>
</comment>
<keyword evidence="9" id="KW-1185">Reference proteome</keyword>